<gene>
    <name evidence="2" type="ORF">PCOR1329_LOCUS75659</name>
</gene>
<evidence type="ECO:0000256" key="1">
    <source>
        <dbReference type="SAM" id="MobiDB-lite"/>
    </source>
</evidence>
<comment type="caution">
    <text evidence="2">The sequence shown here is derived from an EMBL/GenBank/DDBJ whole genome shotgun (WGS) entry which is preliminary data.</text>
</comment>
<protein>
    <submittedName>
        <fullName evidence="2">Uncharacterized protein</fullName>
    </submittedName>
</protein>
<accession>A0ABN9XEQ0</accession>
<feature type="region of interest" description="Disordered" evidence="1">
    <location>
        <begin position="108"/>
        <end position="182"/>
    </location>
</feature>
<feature type="compositionally biased region" description="Low complexity" evidence="1">
    <location>
        <begin position="173"/>
        <end position="182"/>
    </location>
</feature>
<evidence type="ECO:0000313" key="3">
    <source>
        <dbReference type="Proteomes" id="UP001189429"/>
    </source>
</evidence>
<feature type="compositionally biased region" description="Low complexity" evidence="1">
    <location>
        <begin position="143"/>
        <end position="159"/>
    </location>
</feature>
<organism evidence="2 3">
    <name type="scientific">Prorocentrum cordatum</name>
    <dbReference type="NCBI Taxonomy" id="2364126"/>
    <lineage>
        <taxon>Eukaryota</taxon>
        <taxon>Sar</taxon>
        <taxon>Alveolata</taxon>
        <taxon>Dinophyceae</taxon>
        <taxon>Prorocentrales</taxon>
        <taxon>Prorocentraceae</taxon>
        <taxon>Prorocentrum</taxon>
    </lineage>
</organism>
<feature type="compositionally biased region" description="Acidic residues" evidence="1">
    <location>
        <begin position="160"/>
        <end position="172"/>
    </location>
</feature>
<feature type="non-terminal residue" evidence="2">
    <location>
        <position position="1"/>
    </location>
</feature>
<evidence type="ECO:0000313" key="2">
    <source>
        <dbReference type="EMBL" id="CAK0897501.1"/>
    </source>
</evidence>
<dbReference type="EMBL" id="CAUYUJ010020339">
    <property type="protein sequence ID" value="CAK0897501.1"/>
    <property type="molecule type" value="Genomic_DNA"/>
</dbReference>
<proteinExistence type="predicted"/>
<name>A0ABN9XEQ0_9DINO</name>
<feature type="compositionally biased region" description="Acidic residues" evidence="1">
    <location>
        <begin position="133"/>
        <end position="142"/>
    </location>
</feature>
<reference evidence="2" key="1">
    <citation type="submission" date="2023-10" db="EMBL/GenBank/DDBJ databases">
        <authorList>
            <person name="Chen Y."/>
            <person name="Shah S."/>
            <person name="Dougan E. K."/>
            <person name="Thang M."/>
            <person name="Chan C."/>
        </authorList>
    </citation>
    <scope>NUCLEOTIDE SEQUENCE [LARGE SCALE GENOMIC DNA]</scope>
</reference>
<dbReference type="Proteomes" id="UP001189429">
    <property type="component" value="Unassembled WGS sequence"/>
</dbReference>
<sequence length="334" mass="34432">ADVQLAQPCFARPSAWGALPRRLAALAGVLAGAAAVVAWGQAGGVRAAAPMAPEWREGAVGLLQAECTEVNGNCLASRCCSDPALTCFEKDETWAACIEGCEPGIHEDWDPPGKQTSWSCKPLTSGPDAGGANEDDDGDGADEGVAVEAQGGAPDAGGANEDDDDAGDEEGAAVEAQAGAPASCEDLLEDWQDAAGRSCEDYEQGRLCTSSGDFGPGWNGSGGIPVPSVAVLGRGLSAAEACCACGGGSASGSTWSLAHRDWRCREDASRLADKQAPDMLRLPDCEKFCFSYTYMEFWTSEHPGVCQCHSECSAGGQDTPPGHHNLVYRRAASA</sequence>
<keyword evidence="3" id="KW-1185">Reference proteome</keyword>